<keyword evidence="4" id="KW-0949">S-adenosyl-L-methionine</keyword>
<dbReference type="GO" id="GO:0032259">
    <property type="term" value="P:methylation"/>
    <property type="evidence" value="ECO:0007669"/>
    <property type="project" value="UniProtKB-KW"/>
</dbReference>
<proteinExistence type="inferred from homology"/>
<dbReference type="AlphaFoldDB" id="A0A1J5EL31"/>
<dbReference type="Pfam" id="PF01555">
    <property type="entry name" value="N6_N4_Mtase"/>
    <property type="match status" value="1"/>
</dbReference>
<keyword evidence="2" id="KW-0489">Methyltransferase</keyword>
<sequence>MDNLNKKMMNTPDLNKERLEKLKELFPDLFTIEGNLNPDAADGNMIIEGENLEAMKVLLSAYRERVKCIYIDPPYNTGNDFVYSDRWDESKEDYWEHIGVTENGVKIDTNFESSGRYHSNWLNMMYSRLLLARQLLRDDGVIFISIDDNEVHHLRKMCDEVFGEENFVASYLWKKKGTTTNVEGAKVSSLTEYIICYKKSENDSLMYIQKKEAMYLAMVHGKNIFDEVLLKNGLMLNYSLEQIGSFMDNKVFFAKDDLKECLVCMNMSIEKKTLKELENYKDKIFICLERSLNTTMKWNLRHLLGDKLIAF</sequence>
<feature type="domain" description="DNA methylase N-4/N-6" evidence="5">
    <location>
        <begin position="66"/>
        <end position="211"/>
    </location>
</feature>
<evidence type="ECO:0000256" key="2">
    <source>
        <dbReference type="ARBA" id="ARBA00022603"/>
    </source>
</evidence>
<keyword evidence="3" id="KW-0808">Transferase</keyword>
<dbReference type="PRINTS" id="PR00506">
    <property type="entry name" value="D21N6MTFRASE"/>
</dbReference>
<dbReference type="InterPro" id="IPR002052">
    <property type="entry name" value="DNA_methylase_N6_adenine_CS"/>
</dbReference>
<dbReference type="InterPro" id="IPR029063">
    <property type="entry name" value="SAM-dependent_MTases_sf"/>
</dbReference>
<protein>
    <recommendedName>
        <fullName evidence="5">DNA methylase N-4/N-6 domain-containing protein</fullName>
    </recommendedName>
</protein>
<evidence type="ECO:0000256" key="1">
    <source>
        <dbReference type="ARBA" id="ARBA00006594"/>
    </source>
</evidence>
<dbReference type="GO" id="GO:0003677">
    <property type="term" value="F:DNA binding"/>
    <property type="evidence" value="ECO:0007669"/>
    <property type="project" value="InterPro"/>
</dbReference>
<organism evidence="6 7">
    <name type="scientific">Candidatus Desantisbacteria bacterium CG2_30_40_21</name>
    <dbReference type="NCBI Taxonomy" id="1817895"/>
    <lineage>
        <taxon>Bacteria</taxon>
        <taxon>Candidatus Desantisiibacteriota</taxon>
    </lineage>
</organism>
<evidence type="ECO:0000256" key="4">
    <source>
        <dbReference type="ARBA" id="ARBA00022691"/>
    </source>
</evidence>
<dbReference type="PROSITE" id="PS00092">
    <property type="entry name" value="N6_MTASE"/>
    <property type="match status" value="1"/>
</dbReference>
<evidence type="ECO:0000313" key="7">
    <source>
        <dbReference type="Proteomes" id="UP000183085"/>
    </source>
</evidence>
<evidence type="ECO:0000313" key="6">
    <source>
        <dbReference type="EMBL" id="OIP43456.1"/>
    </source>
</evidence>
<dbReference type="STRING" id="1817895.AUJ95_00640"/>
<dbReference type="SUPFAM" id="SSF53335">
    <property type="entry name" value="S-adenosyl-L-methionine-dependent methyltransferases"/>
    <property type="match status" value="1"/>
</dbReference>
<dbReference type="Proteomes" id="UP000183085">
    <property type="component" value="Unassembled WGS sequence"/>
</dbReference>
<comment type="caution">
    <text evidence="6">The sequence shown here is derived from an EMBL/GenBank/DDBJ whole genome shotgun (WGS) entry which is preliminary data.</text>
</comment>
<dbReference type="Gene3D" id="3.40.50.150">
    <property type="entry name" value="Vaccinia Virus protein VP39"/>
    <property type="match status" value="1"/>
</dbReference>
<evidence type="ECO:0000259" key="5">
    <source>
        <dbReference type="Pfam" id="PF01555"/>
    </source>
</evidence>
<reference evidence="6 7" key="1">
    <citation type="journal article" date="2016" name="Environ. Microbiol.">
        <title>Genomic resolution of a cold subsurface aquifer community provides metabolic insights for novel microbes adapted to high CO concentrations.</title>
        <authorList>
            <person name="Probst A.J."/>
            <person name="Castelle C.J."/>
            <person name="Singh A."/>
            <person name="Brown C.T."/>
            <person name="Anantharaman K."/>
            <person name="Sharon I."/>
            <person name="Hug L.A."/>
            <person name="Burstein D."/>
            <person name="Emerson J.B."/>
            <person name="Thomas B.C."/>
            <person name="Banfield J.F."/>
        </authorList>
    </citation>
    <scope>NUCLEOTIDE SEQUENCE [LARGE SCALE GENOMIC DNA]</scope>
    <source>
        <strain evidence="6">CG2_30_40_21</strain>
    </source>
</reference>
<name>A0A1J5EL31_9BACT</name>
<dbReference type="GO" id="GO:0008170">
    <property type="term" value="F:N-methyltransferase activity"/>
    <property type="evidence" value="ECO:0007669"/>
    <property type="project" value="InterPro"/>
</dbReference>
<accession>A0A1J5EL31</accession>
<gene>
    <name evidence="6" type="ORF">AUJ95_00640</name>
</gene>
<evidence type="ECO:0000256" key="3">
    <source>
        <dbReference type="ARBA" id="ARBA00022679"/>
    </source>
</evidence>
<dbReference type="InterPro" id="IPR002941">
    <property type="entry name" value="DNA_methylase_N4/N6"/>
</dbReference>
<dbReference type="InterPro" id="IPR002295">
    <property type="entry name" value="N4/N6-MTase_EcoPI_Mod-like"/>
</dbReference>
<dbReference type="EMBL" id="MNYI01000016">
    <property type="protein sequence ID" value="OIP43456.1"/>
    <property type="molecule type" value="Genomic_DNA"/>
</dbReference>
<comment type="similarity">
    <text evidence="1">Belongs to the N(4)/N(6)-methyltransferase family.</text>
</comment>